<evidence type="ECO:0000313" key="7">
    <source>
        <dbReference type="Proteomes" id="UP001212841"/>
    </source>
</evidence>
<evidence type="ECO:0000256" key="5">
    <source>
        <dbReference type="SAM" id="Phobius"/>
    </source>
</evidence>
<dbReference type="InterPro" id="IPR007271">
    <property type="entry name" value="Nuc_sug_transpt"/>
</dbReference>
<gene>
    <name evidence="6" type="ORF">HK097_006903</name>
</gene>
<keyword evidence="3 5" id="KW-1133">Transmembrane helix</keyword>
<evidence type="ECO:0000256" key="3">
    <source>
        <dbReference type="ARBA" id="ARBA00022989"/>
    </source>
</evidence>
<comment type="subcellular location">
    <subcellularLocation>
        <location evidence="1">Membrane</location>
        <topology evidence="1">Multi-pass membrane protein</topology>
    </subcellularLocation>
</comment>
<dbReference type="AlphaFoldDB" id="A0AAD5RZ34"/>
<protein>
    <submittedName>
        <fullName evidence="6">Uncharacterized protein</fullName>
    </submittedName>
</protein>
<proteinExistence type="predicted"/>
<name>A0AAD5RZ34_9FUNG</name>
<organism evidence="6 7">
    <name type="scientific">Rhizophlyctis rosea</name>
    <dbReference type="NCBI Taxonomy" id="64517"/>
    <lineage>
        <taxon>Eukaryota</taxon>
        <taxon>Fungi</taxon>
        <taxon>Fungi incertae sedis</taxon>
        <taxon>Chytridiomycota</taxon>
        <taxon>Chytridiomycota incertae sedis</taxon>
        <taxon>Chytridiomycetes</taxon>
        <taxon>Rhizophlyctidales</taxon>
        <taxon>Rhizophlyctidaceae</taxon>
        <taxon>Rhizophlyctis</taxon>
    </lineage>
</organism>
<evidence type="ECO:0000256" key="4">
    <source>
        <dbReference type="ARBA" id="ARBA00023136"/>
    </source>
</evidence>
<evidence type="ECO:0000256" key="2">
    <source>
        <dbReference type="ARBA" id="ARBA00022692"/>
    </source>
</evidence>
<dbReference type="EMBL" id="JADGJD010003270">
    <property type="protein sequence ID" value="KAJ3024529.1"/>
    <property type="molecule type" value="Genomic_DNA"/>
</dbReference>
<keyword evidence="2 5" id="KW-0812">Transmembrane</keyword>
<dbReference type="GO" id="GO:0000139">
    <property type="term" value="C:Golgi membrane"/>
    <property type="evidence" value="ECO:0007669"/>
    <property type="project" value="InterPro"/>
</dbReference>
<accession>A0AAD5RZ34</accession>
<evidence type="ECO:0000313" key="6">
    <source>
        <dbReference type="EMBL" id="KAJ3024529.1"/>
    </source>
</evidence>
<keyword evidence="4 5" id="KW-0472">Membrane</keyword>
<keyword evidence="7" id="KW-1185">Reference proteome</keyword>
<dbReference type="Proteomes" id="UP001212841">
    <property type="component" value="Unassembled WGS sequence"/>
</dbReference>
<sequence>YSRTTTSPTSQMYSASGAVLVMELVKLLICSVVLILLGVDGSGGLDRIRETWEVVKKNVRSRDTLKMVVPSGIYAVQ</sequence>
<comment type="caution">
    <text evidence="6">The sequence shown here is derived from an EMBL/GenBank/DDBJ whole genome shotgun (WGS) entry which is preliminary data.</text>
</comment>
<feature type="transmembrane region" description="Helical" evidence="5">
    <location>
        <begin position="12"/>
        <end position="39"/>
    </location>
</feature>
<feature type="non-terminal residue" evidence="6">
    <location>
        <position position="1"/>
    </location>
</feature>
<feature type="non-terminal residue" evidence="6">
    <location>
        <position position="77"/>
    </location>
</feature>
<evidence type="ECO:0000256" key="1">
    <source>
        <dbReference type="ARBA" id="ARBA00004141"/>
    </source>
</evidence>
<reference evidence="6" key="1">
    <citation type="submission" date="2020-05" db="EMBL/GenBank/DDBJ databases">
        <title>Phylogenomic resolution of chytrid fungi.</title>
        <authorList>
            <person name="Stajich J.E."/>
            <person name="Amses K."/>
            <person name="Simmons R."/>
            <person name="Seto K."/>
            <person name="Myers J."/>
            <person name="Bonds A."/>
            <person name="Quandt C.A."/>
            <person name="Barry K."/>
            <person name="Liu P."/>
            <person name="Grigoriev I."/>
            <person name="Longcore J.E."/>
            <person name="James T.Y."/>
        </authorList>
    </citation>
    <scope>NUCLEOTIDE SEQUENCE</scope>
    <source>
        <strain evidence="6">JEL0318</strain>
    </source>
</reference>
<dbReference type="GO" id="GO:0015165">
    <property type="term" value="F:pyrimidine nucleotide-sugar transmembrane transporter activity"/>
    <property type="evidence" value="ECO:0007669"/>
    <property type="project" value="InterPro"/>
</dbReference>
<dbReference type="Pfam" id="PF04142">
    <property type="entry name" value="Nuc_sug_transp"/>
    <property type="match status" value="1"/>
</dbReference>